<dbReference type="Proteomes" id="UP001638806">
    <property type="component" value="Unassembled WGS sequence"/>
</dbReference>
<organism evidence="1 2">
    <name type="scientific">Purpureocillium lilacinum</name>
    <name type="common">Paecilomyces lilacinus</name>
    <dbReference type="NCBI Taxonomy" id="33203"/>
    <lineage>
        <taxon>Eukaryota</taxon>
        <taxon>Fungi</taxon>
        <taxon>Dikarya</taxon>
        <taxon>Ascomycota</taxon>
        <taxon>Pezizomycotina</taxon>
        <taxon>Sordariomycetes</taxon>
        <taxon>Hypocreomycetidae</taxon>
        <taxon>Hypocreales</taxon>
        <taxon>Ophiocordycipitaceae</taxon>
        <taxon>Purpureocillium</taxon>
    </lineage>
</organism>
<name>A0ACC4DUK4_PURLI</name>
<evidence type="ECO:0000313" key="2">
    <source>
        <dbReference type="Proteomes" id="UP001638806"/>
    </source>
</evidence>
<dbReference type="EMBL" id="JBGNUJ010000004">
    <property type="protein sequence ID" value="KAL3960010.1"/>
    <property type="molecule type" value="Genomic_DNA"/>
</dbReference>
<accession>A0ACC4DUK4</accession>
<gene>
    <name evidence="1" type="ORF">ACCO45_005127</name>
</gene>
<protein>
    <submittedName>
        <fullName evidence="1">Uncharacterized protein</fullName>
    </submittedName>
</protein>
<proteinExistence type="predicted"/>
<comment type="caution">
    <text evidence="1">The sequence shown here is derived from an EMBL/GenBank/DDBJ whole genome shotgun (WGS) entry which is preliminary data.</text>
</comment>
<sequence length="117" mass="13071">MYMPYRTFLCTLPPARGKPSNIGRARKSAADLAVFRLSVSLEHHLVSLTTRFRCPFLGKLPSYRGHTTASDLHMRHQLPTTTTPVTMIHKDSSLCNMGRGAYDTTGVPKPPPRPQPR</sequence>
<evidence type="ECO:0000313" key="1">
    <source>
        <dbReference type="EMBL" id="KAL3960010.1"/>
    </source>
</evidence>
<keyword evidence="2" id="KW-1185">Reference proteome</keyword>
<reference evidence="1" key="1">
    <citation type="submission" date="2024-12" db="EMBL/GenBank/DDBJ databases">
        <title>Comparative genomics and development of molecular markers within Purpureocillium lilacinum and among Purpureocillium species.</title>
        <authorList>
            <person name="Yeh Z.-Y."/>
            <person name="Ni N.-T."/>
            <person name="Lo P.-H."/>
            <person name="Mushyakhwo K."/>
            <person name="Lin C.-F."/>
            <person name="Nai Y.-S."/>
        </authorList>
    </citation>
    <scope>NUCLEOTIDE SEQUENCE</scope>
    <source>
        <strain evidence="1">NCHU-NPUST-175</strain>
    </source>
</reference>